<dbReference type="EMBL" id="ML996694">
    <property type="protein sequence ID" value="KAF2400720.1"/>
    <property type="molecule type" value="Genomic_DNA"/>
</dbReference>
<feature type="transmembrane region" description="Helical" evidence="5">
    <location>
        <begin position="546"/>
        <end position="566"/>
    </location>
</feature>
<keyword evidence="3" id="KW-0274">FAD</keyword>
<evidence type="ECO:0000256" key="3">
    <source>
        <dbReference type="ARBA" id="ARBA00022827"/>
    </source>
</evidence>
<dbReference type="GO" id="GO:0050660">
    <property type="term" value="F:flavin adenine dinucleotide binding"/>
    <property type="evidence" value="ECO:0007669"/>
    <property type="project" value="InterPro"/>
</dbReference>
<evidence type="ECO:0000256" key="4">
    <source>
        <dbReference type="ARBA" id="ARBA00023002"/>
    </source>
</evidence>
<sequence length="578" mass="64953">MAGDKPWPQVTNADYTKAAVVIIGGGVSGICTAIDLIKRNNCRNFIILEKSASFGGTWYDNKYPGCCCDVWSLLYSFSFEQNADWSREYSGQEEILEYLRGVAQKYDLYRHVRFNSEVKACRWDEGSKKWEVHVQVNGGKDAEFSPGYTIESDFLVSAVGQLNYPRYPEIAGLDNFKGKMMHSARWDWSYDLKGKRIGIIGNGATAAQIIPEVVKVASHVTVFQRTPNWVVTRGDAPVSAFWRAAYRYLPPLRWRRRAGMMDFREAWWDIVGRPDSEYSAMAKQMTEAQLLAAFPDDPAMREKLMPNYDPGCKRIILSDDYIPALARSNCSLETRKIERITEKGIKVEGGDEEEFDLIVLATGFRTVEFMHPIVVTGAGGRSLKDIWQGGARALYGTVVEDMPNFGMLYGPNTNLGHNSIILMIEAQSRYINAMIGAVLAARRRGGSLAVSPRRERVEVFNAELQKDLANSAFADPRCNSWYKTREGRITNNWSSTVVEYQKVLDRVRWVEDYEIGGDAEEVVRALKRKKESRLGRVVEESRIPSAGLVTAVGVLGTVAAVGGFVANRHEVLFGLRVH</sequence>
<dbReference type="PANTHER" id="PTHR42877">
    <property type="entry name" value="L-ORNITHINE N(5)-MONOOXYGENASE-RELATED"/>
    <property type="match status" value="1"/>
</dbReference>
<evidence type="ECO:0000256" key="2">
    <source>
        <dbReference type="ARBA" id="ARBA00022630"/>
    </source>
</evidence>
<evidence type="ECO:0000256" key="5">
    <source>
        <dbReference type="SAM" id="Phobius"/>
    </source>
</evidence>
<gene>
    <name evidence="6" type="ORF">EJ06DRAFT_581796</name>
</gene>
<keyword evidence="5" id="KW-1133">Transmembrane helix</keyword>
<dbReference type="InterPro" id="IPR051209">
    <property type="entry name" value="FAD-bind_Monooxygenase_sf"/>
</dbReference>
<keyword evidence="4" id="KW-0560">Oxidoreductase</keyword>
<dbReference type="Gene3D" id="3.50.50.60">
    <property type="entry name" value="FAD/NAD(P)-binding domain"/>
    <property type="match status" value="2"/>
</dbReference>
<dbReference type="OrthoDB" id="74360at2759"/>
<accession>A0A6G1HXG8</accession>
<evidence type="ECO:0000313" key="6">
    <source>
        <dbReference type="EMBL" id="KAF2400720.1"/>
    </source>
</evidence>
<dbReference type="PANTHER" id="PTHR42877:SF4">
    <property type="entry name" value="FAD_NAD(P)-BINDING DOMAIN-CONTAINING PROTEIN-RELATED"/>
    <property type="match status" value="1"/>
</dbReference>
<comment type="similarity">
    <text evidence="1">Belongs to the FAD-binding monooxygenase family.</text>
</comment>
<keyword evidence="7" id="KW-1185">Reference proteome</keyword>
<organism evidence="6 7">
    <name type="scientific">Trichodelitschia bisporula</name>
    <dbReference type="NCBI Taxonomy" id="703511"/>
    <lineage>
        <taxon>Eukaryota</taxon>
        <taxon>Fungi</taxon>
        <taxon>Dikarya</taxon>
        <taxon>Ascomycota</taxon>
        <taxon>Pezizomycotina</taxon>
        <taxon>Dothideomycetes</taxon>
        <taxon>Dothideomycetes incertae sedis</taxon>
        <taxon>Phaeotrichales</taxon>
        <taxon>Phaeotrichaceae</taxon>
        <taxon>Trichodelitschia</taxon>
    </lineage>
</organism>
<dbReference type="AlphaFoldDB" id="A0A6G1HXG8"/>
<evidence type="ECO:0000256" key="1">
    <source>
        <dbReference type="ARBA" id="ARBA00010139"/>
    </source>
</evidence>
<name>A0A6G1HXG8_9PEZI</name>
<keyword evidence="2" id="KW-0285">Flavoprotein</keyword>
<protein>
    <submittedName>
        <fullName evidence="6">FAD/NAD(P)-binding domain-containing protein</fullName>
    </submittedName>
</protein>
<reference evidence="6" key="1">
    <citation type="journal article" date="2020" name="Stud. Mycol.">
        <title>101 Dothideomycetes genomes: a test case for predicting lifestyles and emergence of pathogens.</title>
        <authorList>
            <person name="Haridas S."/>
            <person name="Albert R."/>
            <person name="Binder M."/>
            <person name="Bloem J."/>
            <person name="Labutti K."/>
            <person name="Salamov A."/>
            <person name="Andreopoulos B."/>
            <person name="Baker S."/>
            <person name="Barry K."/>
            <person name="Bills G."/>
            <person name="Bluhm B."/>
            <person name="Cannon C."/>
            <person name="Castanera R."/>
            <person name="Culley D."/>
            <person name="Daum C."/>
            <person name="Ezra D."/>
            <person name="Gonzalez J."/>
            <person name="Henrissat B."/>
            <person name="Kuo A."/>
            <person name="Liang C."/>
            <person name="Lipzen A."/>
            <person name="Lutzoni F."/>
            <person name="Magnuson J."/>
            <person name="Mondo S."/>
            <person name="Nolan M."/>
            <person name="Ohm R."/>
            <person name="Pangilinan J."/>
            <person name="Park H.-J."/>
            <person name="Ramirez L."/>
            <person name="Alfaro M."/>
            <person name="Sun H."/>
            <person name="Tritt A."/>
            <person name="Yoshinaga Y."/>
            <person name="Zwiers L.-H."/>
            <person name="Turgeon B."/>
            <person name="Goodwin S."/>
            <person name="Spatafora J."/>
            <person name="Crous P."/>
            <person name="Grigoriev I."/>
        </authorList>
    </citation>
    <scope>NUCLEOTIDE SEQUENCE</scope>
    <source>
        <strain evidence="6">CBS 262.69</strain>
    </source>
</reference>
<dbReference type="GO" id="GO:0004499">
    <property type="term" value="F:N,N-dimethylaniline monooxygenase activity"/>
    <property type="evidence" value="ECO:0007669"/>
    <property type="project" value="InterPro"/>
</dbReference>
<dbReference type="InterPro" id="IPR036188">
    <property type="entry name" value="FAD/NAD-bd_sf"/>
</dbReference>
<dbReference type="SUPFAM" id="SSF51905">
    <property type="entry name" value="FAD/NAD(P)-binding domain"/>
    <property type="match status" value="2"/>
</dbReference>
<dbReference type="InterPro" id="IPR020946">
    <property type="entry name" value="Flavin_mOase-like"/>
</dbReference>
<evidence type="ECO:0000313" key="7">
    <source>
        <dbReference type="Proteomes" id="UP000799640"/>
    </source>
</evidence>
<keyword evidence="5" id="KW-0472">Membrane</keyword>
<dbReference type="GO" id="GO:0050661">
    <property type="term" value="F:NADP binding"/>
    <property type="evidence" value="ECO:0007669"/>
    <property type="project" value="InterPro"/>
</dbReference>
<proteinExistence type="inferred from homology"/>
<keyword evidence="5" id="KW-0812">Transmembrane</keyword>
<dbReference type="Pfam" id="PF00743">
    <property type="entry name" value="FMO-like"/>
    <property type="match status" value="1"/>
</dbReference>
<dbReference type="Proteomes" id="UP000799640">
    <property type="component" value="Unassembled WGS sequence"/>
</dbReference>